<evidence type="ECO:0000313" key="2">
    <source>
        <dbReference type="EMBL" id="TYC08908.1"/>
    </source>
</evidence>
<evidence type="ECO:0000313" key="3">
    <source>
        <dbReference type="Proteomes" id="UP000322634"/>
    </source>
</evidence>
<gene>
    <name evidence="2" type="ORF">FXF65_35885</name>
</gene>
<accession>A0A5D0TRV8</accession>
<dbReference type="Gene3D" id="1.20.1290.10">
    <property type="entry name" value="AhpD-like"/>
    <property type="match status" value="1"/>
</dbReference>
<dbReference type="RefSeq" id="WP_148354527.1">
    <property type="nucleotide sequence ID" value="NZ_JBHSBF010000032.1"/>
</dbReference>
<dbReference type="GO" id="GO:0051920">
    <property type="term" value="F:peroxiredoxin activity"/>
    <property type="evidence" value="ECO:0007669"/>
    <property type="project" value="InterPro"/>
</dbReference>
<evidence type="ECO:0000259" key="1">
    <source>
        <dbReference type="Pfam" id="PF02627"/>
    </source>
</evidence>
<dbReference type="OrthoDB" id="4704294at2"/>
<dbReference type="SUPFAM" id="SSF69118">
    <property type="entry name" value="AhpD-like"/>
    <property type="match status" value="1"/>
</dbReference>
<dbReference type="AlphaFoldDB" id="A0A5D0TRV8"/>
<dbReference type="InterPro" id="IPR003779">
    <property type="entry name" value="CMD-like"/>
</dbReference>
<dbReference type="Pfam" id="PF02627">
    <property type="entry name" value="CMD"/>
    <property type="match status" value="1"/>
</dbReference>
<sequence>MTDVARVGPLPPDARTERQRELLEPVLGPAAANLFSTVVRNEDLYEVWLPFCMKLLRRSALPRRERELVILRTAGHRRVPYELAHHERIGARAGLTGAEIAAARDGGDAGFAERELTLLRAVDELLDADRFTAGTWSGLRAHYDAAQLVELPMLVGHYALLAMLLNGLEIPLDEKEDA</sequence>
<proteinExistence type="predicted"/>
<comment type="caution">
    <text evidence="2">The sequence shown here is derived from an EMBL/GenBank/DDBJ whole genome shotgun (WGS) entry which is preliminary data.</text>
</comment>
<dbReference type="InterPro" id="IPR029032">
    <property type="entry name" value="AhpD-like"/>
</dbReference>
<keyword evidence="3" id="KW-1185">Reference proteome</keyword>
<name>A0A5D0TRV8_9ACTN</name>
<protein>
    <submittedName>
        <fullName evidence="2">Carboxymuconolactone decarboxylase family protein</fullName>
    </submittedName>
</protein>
<reference evidence="2 3" key="1">
    <citation type="submission" date="2019-08" db="EMBL/GenBank/DDBJ databases">
        <title>Actinomadura sp. nov. CYP1-5 isolated from mountain soil.</title>
        <authorList>
            <person name="Songsumanus A."/>
            <person name="Kuncharoen N."/>
            <person name="Kudo T."/>
            <person name="Yuki M."/>
            <person name="Igarashi Y."/>
            <person name="Tanasupawat S."/>
        </authorList>
    </citation>
    <scope>NUCLEOTIDE SEQUENCE [LARGE SCALE GENOMIC DNA]</scope>
    <source>
        <strain evidence="2 3">GKU157</strain>
    </source>
</reference>
<dbReference type="PANTHER" id="PTHR34846:SF5">
    <property type="entry name" value="CARBOXYMUCONOLACTONE DECARBOXYLASE-LIKE DOMAIN-CONTAINING PROTEIN"/>
    <property type="match status" value="1"/>
</dbReference>
<dbReference type="Proteomes" id="UP000322634">
    <property type="component" value="Unassembled WGS sequence"/>
</dbReference>
<dbReference type="PANTHER" id="PTHR34846">
    <property type="entry name" value="4-CARBOXYMUCONOLACTONE DECARBOXYLASE FAMILY PROTEIN (AFU_ORTHOLOGUE AFUA_6G11590)"/>
    <property type="match status" value="1"/>
</dbReference>
<feature type="domain" description="Carboxymuconolactone decarboxylase-like" evidence="1">
    <location>
        <begin position="43"/>
        <end position="124"/>
    </location>
</feature>
<organism evidence="2 3">
    <name type="scientific">Actinomadura syzygii</name>
    <dbReference type="NCBI Taxonomy" id="1427538"/>
    <lineage>
        <taxon>Bacteria</taxon>
        <taxon>Bacillati</taxon>
        <taxon>Actinomycetota</taxon>
        <taxon>Actinomycetes</taxon>
        <taxon>Streptosporangiales</taxon>
        <taxon>Thermomonosporaceae</taxon>
        <taxon>Actinomadura</taxon>
    </lineage>
</organism>
<dbReference type="EMBL" id="VSFF01000015">
    <property type="protein sequence ID" value="TYC08908.1"/>
    <property type="molecule type" value="Genomic_DNA"/>
</dbReference>